<reference evidence="2 3" key="1">
    <citation type="submission" date="2018-10" db="EMBL/GenBank/DDBJ databases">
        <title>Sequencing the genomes of 1000 actinobacteria strains.</title>
        <authorList>
            <person name="Klenk H.-P."/>
        </authorList>
    </citation>
    <scope>NUCLEOTIDE SEQUENCE [LARGE SCALE GENOMIC DNA]</scope>
    <source>
        <strain evidence="2 3">DSM 45175</strain>
    </source>
</reference>
<evidence type="ECO:0000313" key="3">
    <source>
        <dbReference type="Proteomes" id="UP000277671"/>
    </source>
</evidence>
<keyword evidence="1" id="KW-1133">Transmembrane helix</keyword>
<protein>
    <recommendedName>
        <fullName evidence="4">DUF3592 domain-containing protein</fullName>
    </recommendedName>
</protein>
<dbReference type="Proteomes" id="UP000277671">
    <property type="component" value="Unassembled WGS sequence"/>
</dbReference>
<dbReference type="RefSeq" id="WP_121156515.1">
    <property type="nucleotide sequence ID" value="NZ_RBKT01000001.1"/>
</dbReference>
<evidence type="ECO:0008006" key="4">
    <source>
        <dbReference type="Google" id="ProtNLM"/>
    </source>
</evidence>
<organism evidence="2 3">
    <name type="scientific">Micromonospora pisi</name>
    <dbReference type="NCBI Taxonomy" id="589240"/>
    <lineage>
        <taxon>Bacteria</taxon>
        <taxon>Bacillati</taxon>
        <taxon>Actinomycetota</taxon>
        <taxon>Actinomycetes</taxon>
        <taxon>Micromonosporales</taxon>
        <taxon>Micromonosporaceae</taxon>
        <taxon>Micromonospora</taxon>
    </lineage>
</organism>
<keyword evidence="1" id="KW-0812">Transmembrane</keyword>
<keyword evidence="3" id="KW-1185">Reference proteome</keyword>
<name>A0A495JHH6_9ACTN</name>
<dbReference type="EMBL" id="RBKT01000001">
    <property type="protein sequence ID" value="RKR87792.1"/>
    <property type="molecule type" value="Genomic_DNA"/>
</dbReference>
<gene>
    <name evidence="2" type="ORF">BDK92_2091</name>
</gene>
<feature type="transmembrane region" description="Helical" evidence="1">
    <location>
        <begin position="137"/>
        <end position="156"/>
    </location>
</feature>
<comment type="caution">
    <text evidence="2">The sequence shown here is derived from an EMBL/GenBank/DDBJ whole genome shotgun (WGS) entry which is preliminary data.</text>
</comment>
<sequence length="183" mass="20443">MRSGEDGGSAAGWRKLYDWPQDVAERRILRLIGVGKWVSALVLLGIGAAFLVDFVVTATGDYQMSRYGTTVVATVRDTAPYDRDGSQYLLVFTVDGRWDEQWASGIGRHQVNQTVSVVVDRQDHAHIALPYTGADQWILYGIQLSAAVFFTLVGLARTRMNVAAYRQHVWARYGRRPPEVVGR</sequence>
<evidence type="ECO:0000313" key="2">
    <source>
        <dbReference type="EMBL" id="RKR87792.1"/>
    </source>
</evidence>
<dbReference type="AlphaFoldDB" id="A0A495JHH6"/>
<accession>A0A495JHH6</accession>
<evidence type="ECO:0000256" key="1">
    <source>
        <dbReference type="SAM" id="Phobius"/>
    </source>
</evidence>
<proteinExistence type="predicted"/>
<keyword evidence="1" id="KW-0472">Membrane</keyword>
<feature type="transmembrane region" description="Helical" evidence="1">
    <location>
        <begin position="37"/>
        <end position="56"/>
    </location>
</feature>